<dbReference type="InterPro" id="IPR039426">
    <property type="entry name" value="TonB-dep_rcpt-like"/>
</dbReference>
<evidence type="ECO:0000256" key="11">
    <source>
        <dbReference type="RuleBase" id="RU003357"/>
    </source>
</evidence>
<dbReference type="InterPro" id="IPR037066">
    <property type="entry name" value="Plug_dom_sf"/>
</dbReference>
<keyword evidence="9 10" id="KW-0998">Cell outer membrane</keyword>
<dbReference type="RefSeq" id="WP_131553893.1">
    <property type="nucleotide sequence ID" value="NZ_SJSK01000003.1"/>
</dbReference>
<keyword evidence="7 10" id="KW-0472">Membrane</keyword>
<dbReference type="SUPFAM" id="SSF56935">
    <property type="entry name" value="Porins"/>
    <property type="match status" value="1"/>
</dbReference>
<reference evidence="15 16" key="1">
    <citation type="submission" date="2019-02" db="EMBL/GenBank/DDBJ databases">
        <title>Pedobacter sp. RP-1-13 sp. nov., isolated from Arctic soil.</title>
        <authorList>
            <person name="Dahal R.H."/>
        </authorList>
    </citation>
    <scope>NUCLEOTIDE SEQUENCE [LARGE SCALE GENOMIC DNA]</scope>
    <source>
        <strain evidence="15 16">RP-1-13</strain>
    </source>
</reference>
<dbReference type="AlphaFoldDB" id="A0A4R0MX14"/>
<evidence type="ECO:0000256" key="2">
    <source>
        <dbReference type="ARBA" id="ARBA00022448"/>
    </source>
</evidence>
<name>A0A4R0MX14_9SPHI</name>
<feature type="domain" description="TonB-dependent receptor plug" evidence="14">
    <location>
        <begin position="47"/>
        <end position="155"/>
    </location>
</feature>
<dbReference type="InterPro" id="IPR000531">
    <property type="entry name" value="Beta-barrel_TonB"/>
</dbReference>
<dbReference type="Proteomes" id="UP000292884">
    <property type="component" value="Unassembled WGS sequence"/>
</dbReference>
<keyword evidence="2 10" id="KW-0813">Transport</keyword>
<accession>A0A4R0MX14</accession>
<evidence type="ECO:0000313" key="16">
    <source>
        <dbReference type="Proteomes" id="UP000292884"/>
    </source>
</evidence>
<dbReference type="InterPro" id="IPR012910">
    <property type="entry name" value="Plug_dom"/>
</dbReference>
<dbReference type="OrthoDB" id="9764669at2"/>
<organism evidence="15 16">
    <name type="scientific">Pedobacter frigiditerrae</name>
    <dbReference type="NCBI Taxonomy" id="2530452"/>
    <lineage>
        <taxon>Bacteria</taxon>
        <taxon>Pseudomonadati</taxon>
        <taxon>Bacteroidota</taxon>
        <taxon>Sphingobacteriia</taxon>
        <taxon>Sphingobacteriales</taxon>
        <taxon>Sphingobacteriaceae</taxon>
        <taxon>Pedobacter</taxon>
    </lineage>
</organism>
<dbReference type="InterPro" id="IPR036942">
    <property type="entry name" value="Beta-barrel_TonB_sf"/>
</dbReference>
<protein>
    <submittedName>
        <fullName evidence="15">TonB-dependent receptor</fullName>
    </submittedName>
</protein>
<evidence type="ECO:0000259" key="14">
    <source>
        <dbReference type="Pfam" id="PF07715"/>
    </source>
</evidence>
<evidence type="ECO:0000256" key="8">
    <source>
        <dbReference type="ARBA" id="ARBA00023170"/>
    </source>
</evidence>
<evidence type="ECO:0000256" key="9">
    <source>
        <dbReference type="ARBA" id="ARBA00023237"/>
    </source>
</evidence>
<proteinExistence type="inferred from homology"/>
<dbReference type="Gene3D" id="2.40.170.20">
    <property type="entry name" value="TonB-dependent receptor, beta-barrel domain"/>
    <property type="match status" value="1"/>
</dbReference>
<comment type="similarity">
    <text evidence="10 11">Belongs to the TonB-dependent receptor family.</text>
</comment>
<evidence type="ECO:0000259" key="13">
    <source>
        <dbReference type="Pfam" id="PF00593"/>
    </source>
</evidence>
<evidence type="ECO:0000256" key="5">
    <source>
        <dbReference type="ARBA" id="ARBA00022729"/>
    </source>
</evidence>
<dbReference type="PANTHER" id="PTHR30069">
    <property type="entry name" value="TONB-DEPENDENT OUTER MEMBRANE RECEPTOR"/>
    <property type="match status" value="1"/>
</dbReference>
<comment type="caution">
    <text evidence="15">The sequence shown here is derived from an EMBL/GenBank/DDBJ whole genome shotgun (WGS) entry which is preliminary data.</text>
</comment>
<evidence type="ECO:0000256" key="3">
    <source>
        <dbReference type="ARBA" id="ARBA00022452"/>
    </source>
</evidence>
<keyword evidence="6 11" id="KW-0798">TonB box</keyword>
<evidence type="ECO:0000256" key="4">
    <source>
        <dbReference type="ARBA" id="ARBA00022692"/>
    </source>
</evidence>
<dbReference type="GO" id="GO:0044718">
    <property type="term" value="P:siderophore transmembrane transport"/>
    <property type="evidence" value="ECO:0007669"/>
    <property type="project" value="TreeGrafter"/>
</dbReference>
<keyword evidence="8 15" id="KW-0675">Receptor</keyword>
<dbReference type="GO" id="GO:0015344">
    <property type="term" value="F:siderophore uptake transmembrane transporter activity"/>
    <property type="evidence" value="ECO:0007669"/>
    <property type="project" value="TreeGrafter"/>
</dbReference>
<comment type="subcellular location">
    <subcellularLocation>
        <location evidence="1 10">Cell outer membrane</location>
        <topology evidence="1 10">Multi-pass membrane protein</topology>
    </subcellularLocation>
</comment>
<feature type="chain" id="PRO_5020261132" evidence="12">
    <location>
        <begin position="27"/>
        <end position="624"/>
    </location>
</feature>
<evidence type="ECO:0000313" key="15">
    <source>
        <dbReference type="EMBL" id="TCC90494.1"/>
    </source>
</evidence>
<evidence type="ECO:0000256" key="1">
    <source>
        <dbReference type="ARBA" id="ARBA00004571"/>
    </source>
</evidence>
<dbReference type="Pfam" id="PF00593">
    <property type="entry name" value="TonB_dep_Rec_b-barrel"/>
    <property type="match status" value="1"/>
</dbReference>
<dbReference type="Pfam" id="PF07715">
    <property type="entry name" value="Plug"/>
    <property type="match status" value="1"/>
</dbReference>
<keyword evidence="3 10" id="KW-1134">Transmembrane beta strand</keyword>
<keyword evidence="5 12" id="KW-0732">Signal</keyword>
<evidence type="ECO:0000256" key="10">
    <source>
        <dbReference type="PROSITE-ProRule" id="PRU01360"/>
    </source>
</evidence>
<dbReference type="PROSITE" id="PS52016">
    <property type="entry name" value="TONB_DEPENDENT_REC_3"/>
    <property type="match status" value="1"/>
</dbReference>
<sequence>MNKKTKLIVAGLGLVQLALLGNSALAQDAKTLNEVVISTTKNEQKQLQTGKVVTIITSEELARSSGRNLAELLNQQAGITVVGAGSNAGKEKSLFFRGSASAYAVILIDGVLVTDPSGTGGAFDLRLLAIDQIERIEILRGGQSTIYGSDAVAGVVNIITKKNGEKGNNVYGVASAGSYGTYKGQIGLSSKVDAFTYNLSYSHFKTDGISEAENPAGNTQIFDKDGVKQDALNANFSIQVDKRFSINPFARYFEGKFDYDDNAFTDAKNTSTSKHFNGGLNAIYQLDKGKITLNYSHENTNREYVSMYGGKYQGKMDLLDVFYNQNLGEKVNVLVGLDNRATSVSYFSSSAVKEPSANLFSTYASVFLHDLSIFNLEVGGRYNKHNKYGENYTYAVTPSINIIKEVKLFGTVSSAFRAPTLDMLFGQYGANLNLKPEKALTYEAGAGFNFLNEKINLRVVGFKRDMEDAIIYGATGYINQDQQKDKGFEIEPGVKFGKFSLNGYYAYVEGKQITGTKVSDILLRRPKNTYGINAGVQATDNLYVSANYKFTGERTDSDFSTYPSVNKVLDSYQLFNFYAEYALAKKRVKIFADLKNLTDEKYTEIIGYRTMGFNMNAGVSFNFK</sequence>
<feature type="domain" description="TonB-dependent receptor-like beta-barrel" evidence="13">
    <location>
        <begin position="303"/>
        <end position="597"/>
    </location>
</feature>
<dbReference type="PANTHER" id="PTHR30069:SF29">
    <property type="entry name" value="HEMOGLOBIN AND HEMOGLOBIN-HAPTOGLOBIN-BINDING PROTEIN 1-RELATED"/>
    <property type="match status" value="1"/>
</dbReference>
<gene>
    <name evidence="15" type="ORF">EZ428_14570</name>
</gene>
<feature type="signal peptide" evidence="12">
    <location>
        <begin position="1"/>
        <end position="26"/>
    </location>
</feature>
<evidence type="ECO:0000256" key="6">
    <source>
        <dbReference type="ARBA" id="ARBA00023077"/>
    </source>
</evidence>
<keyword evidence="16" id="KW-1185">Reference proteome</keyword>
<dbReference type="GO" id="GO:0009279">
    <property type="term" value="C:cell outer membrane"/>
    <property type="evidence" value="ECO:0007669"/>
    <property type="project" value="UniProtKB-SubCell"/>
</dbReference>
<evidence type="ECO:0000256" key="12">
    <source>
        <dbReference type="SAM" id="SignalP"/>
    </source>
</evidence>
<dbReference type="EMBL" id="SJSK01000003">
    <property type="protein sequence ID" value="TCC90494.1"/>
    <property type="molecule type" value="Genomic_DNA"/>
</dbReference>
<evidence type="ECO:0000256" key="7">
    <source>
        <dbReference type="ARBA" id="ARBA00023136"/>
    </source>
</evidence>
<dbReference type="Gene3D" id="2.170.130.10">
    <property type="entry name" value="TonB-dependent receptor, plug domain"/>
    <property type="match status" value="1"/>
</dbReference>
<keyword evidence="4 10" id="KW-0812">Transmembrane</keyword>